<keyword evidence="2" id="KW-0813">Transport</keyword>
<evidence type="ECO:0000256" key="2">
    <source>
        <dbReference type="ARBA" id="ARBA00022448"/>
    </source>
</evidence>
<dbReference type="PANTHER" id="PTHR30561">
    <property type="entry name" value="SMR FAMILY PROTON-DEPENDENT DRUG EFFLUX TRANSPORTER SUGE"/>
    <property type="match status" value="1"/>
</dbReference>
<dbReference type="NCBIfam" id="NF008512">
    <property type="entry name" value="PRK11431.1"/>
    <property type="match status" value="1"/>
</dbReference>
<evidence type="ECO:0000256" key="10">
    <source>
        <dbReference type="SAM" id="Phobius"/>
    </source>
</evidence>
<organism evidence="11 12">
    <name type="scientific">Prosthecobacter dejongeii</name>
    <dbReference type="NCBI Taxonomy" id="48465"/>
    <lineage>
        <taxon>Bacteria</taxon>
        <taxon>Pseudomonadati</taxon>
        <taxon>Verrucomicrobiota</taxon>
        <taxon>Verrucomicrobiia</taxon>
        <taxon>Verrucomicrobiales</taxon>
        <taxon>Verrucomicrobiaceae</taxon>
        <taxon>Prosthecobacter</taxon>
    </lineage>
</organism>
<protein>
    <recommendedName>
        <fullName evidence="8">Guanidinium exporter</fullName>
    </recommendedName>
</protein>
<gene>
    <name evidence="11" type="ORF">HNQ64_003629</name>
</gene>
<accession>A0A7W7YNQ6</accession>
<feature type="transmembrane region" description="Helical" evidence="10">
    <location>
        <begin position="84"/>
        <end position="102"/>
    </location>
</feature>
<dbReference type="Gene3D" id="1.10.3730.20">
    <property type="match status" value="1"/>
</dbReference>
<keyword evidence="4 9" id="KW-0812">Transmembrane</keyword>
<evidence type="ECO:0000256" key="3">
    <source>
        <dbReference type="ARBA" id="ARBA00022475"/>
    </source>
</evidence>
<evidence type="ECO:0000256" key="5">
    <source>
        <dbReference type="ARBA" id="ARBA00022989"/>
    </source>
</evidence>
<keyword evidence="3" id="KW-1003">Cell membrane</keyword>
<evidence type="ECO:0000313" key="11">
    <source>
        <dbReference type="EMBL" id="MBB5039357.1"/>
    </source>
</evidence>
<dbReference type="PANTHER" id="PTHR30561:SF0">
    <property type="entry name" value="GUANIDINIUM EXPORTER"/>
    <property type="match status" value="1"/>
</dbReference>
<comment type="similarity">
    <text evidence="7">Belongs to the drug/metabolite transporter (DMT) superfamily. Small multidrug resistance (SMR) (TC 2.A.7.1) family. Gdx/SugE subfamily.</text>
</comment>
<dbReference type="InterPro" id="IPR000390">
    <property type="entry name" value="Small_drug/metabolite_transptr"/>
</dbReference>
<keyword evidence="5 10" id="KW-1133">Transmembrane helix</keyword>
<evidence type="ECO:0000256" key="8">
    <source>
        <dbReference type="ARBA" id="ARBA00039168"/>
    </source>
</evidence>
<dbReference type="InterPro" id="IPR037185">
    <property type="entry name" value="EmrE-like"/>
</dbReference>
<evidence type="ECO:0000256" key="6">
    <source>
        <dbReference type="ARBA" id="ARBA00023136"/>
    </source>
</evidence>
<evidence type="ECO:0000256" key="1">
    <source>
        <dbReference type="ARBA" id="ARBA00004651"/>
    </source>
</evidence>
<comment type="caution">
    <text evidence="11">The sequence shown here is derived from an EMBL/GenBank/DDBJ whole genome shotgun (WGS) entry which is preliminary data.</text>
</comment>
<dbReference type="GO" id="GO:1990961">
    <property type="term" value="P:xenobiotic detoxification by transmembrane export across the plasma membrane"/>
    <property type="evidence" value="ECO:0007669"/>
    <property type="project" value="UniProtKB-ARBA"/>
</dbReference>
<dbReference type="FunFam" id="1.10.3730.20:FF:000001">
    <property type="entry name" value="Quaternary ammonium compound resistance transporter SugE"/>
    <property type="match status" value="1"/>
</dbReference>
<proteinExistence type="inferred from homology"/>
<evidence type="ECO:0000313" key="12">
    <source>
        <dbReference type="Proteomes" id="UP000534294"/>
    </source>
</evidence>
<dbReference type="GO" id="GO:0005886">
    <property type="term" value="C:plasma membrane"/>
    <property type="evidence" value="ECO:0007669"/>
    <property type="project" value="UniProtKB-SubCell"/>
</dbReference>
<feature type="transmembrane region" description="Helical" evidence="10">
    <location>
        <begin position="27"/>
        <end position="47"/>
    </location>
</feature>
<dbReference type="AlphaFoldDB" id="A0A7W7YNQ6"/>
<dbReference type="GO" id="GO:0022857">
    <property type="term" value="F:transmembrane transporter activity"/>
    <property type="evidence" value="ECO:0007669"/>
    <property type="project" value="InterPro"/>
</dbReference>
<dbReference type="SUPFAM" id="SSF103481">
    <property type="entry name" value="Multidrug resistance efflux transporter EmrE"/>
    <property type="match status" value="1"/>
</dbReference>
<comment type="subcellular location">
    <subcellularLocation>
        <location evidence="1 9">Cell membrane</location>
        <topology evidence="1 9">Multi-pass membrane protein</topology>
    </subcellularLocation>
</comment>
<evidence type="ECO:0000256" key="4">
    <source>
        <dbReference type="ARBA" id="ARBA00022692"/>
    </source>
</evidence>
<keyword evidence="12" id="KW-1185">Reference proteome</keyword>
<feature type="transmembrane region" description="Helical" evidence="10">
    <location>
        <begin position="59"/>
        <end position="78"/>
    </location>
</feature>
<dbReference type="Proteomes" id="UP000534294">
    <property type="component" value="Unassembled WGS sequence"/>
</dbReference>
<dbReference type="InterPro" id="IPR045324">
    <property type="entry name" value="Small_multidrug_res"/>
</dbReference>
<evidence type="ECO:0000256" key="9">
    <source>
        <dbReference type="RuleBase" id="RU003942"/>
    </source>
</evidence>
<dbReference type="EMBL" id="JACHIF010000008">
    <property type="protein sequence ID" value="MBB5039357.1"/>
    <property type="molecule type" value="Genomic_DNA"/>
</dbReference>
<dbReference type="RefSeq" id="WP_184211061.1">
    <property type="nucleotide sequence ID" value="NZ_JACHIF010000008.1"/>
</dbReference>
<dbReference type="Pfam" id="PF00893">
    <property type="entry name" value="Multi_Drug_Res"/>
    <property type="match status" value="1"/>
</dbReference>
<reference evidence="11 12" key="1">
    <citation type="submission" date="2020-08" db="EMBL/GenBank/DDBJ databases">
        <title>Genomic Encyclopedia of Type Strains, Phase IV (KMG-IV): sequencing the most valuable type-strain genomes for metagenomic binning, comparative biology and taxonomic classification.</title>
        <authorList>
            <person name="Goeker M."/>
        </authorList>
    </citation>
    <scope>NUCLEOTIDE SEQUENCE [LARGE SCALE GENOMIC DNA]</scope>
    <source>
        <strain evidence="11 12">DSM 12251</strain>
    </source>
</reference>
<keyword evidence="6 10" id="KW-0472">Membrane</keyword>
<sequence length="107" mass="11462">MAWIYLLLAGLTEIAWAIGLKHTQGWTRLWPSVFTASLMVISFSLLSQALKTLPIGTGYAVWTGIGAVGTAIIGIVFFDEPRTVVRLICIACILVGIIGLKISSPTS</sequence>
<name>A0A7W7YNQ6_9BACT</name>
<evidence type="ECO:0000256" key="7">
    <source>
        <dbReference type="ARBA" id="ARBA00038151"/>
    </source>
</evidence>